<gene>
    <name evidence="1" type="ORF">ACFPJ4_14790</name>
</gene>
<dbReference type="RefSeq" id="WP_386741222.1">
    <property type="nucleotide sequence ID" value="NZ_JBHSMG010000005.1"/>
</dbReference>
<evidence type="ECO:0000313" key="2">
    <source>
        <dbReference type="Proteomes" id="UP001596039"/>
    </source>
</evidence>
<proteinExistence type="predicted"/>
<evidence type="ECO:0000313" key="1">
    <source>
        <dbReference type="EMBL" id="MFC5503513.1"/>
    </source>
</evidence>
<sequence length="494" mass="50047">MRTRRAPAVVIAAFCCAVLTGCVGSVGGAPSDPRSGGGLAYGLAPQPDKGTTFQADVVLVDGGASSVRSVTADGLTWTLSPSAGGISDLKPGRVMFLTDRGVGRVVAVRTTSAGVAVTIGPVDLTGVIRDGDFASQGAVPITNPVVHSAAGAFWADPELQRQAGVAQGTGADLPAVATRGSASAGLPRPPSPAAIVADTVKATTGSFNLTGSCCGNGPGVSLAYDKNGLSMAGRVALDMERPTADFALKISGGTASAAALTVRGAAGISAKLSATAQPNAAIHGFSPPLGMDFDFSVPVGVFFGVPLNLVVSQRFTMEVNIPGQAHLDAVGKIKLGSSLGFRYADKKFSNTTSASLDTSASLTATNSIAVGISYAAFDYNVRFTVGLGYLGFVAGVYLALGAHVLATVGAPIGFNVAQGAQDPIEHCKSVQGELWADYGVGYTIPTPVATLVNYFLEAFHSTPISTSGGLSHGWTPVFPPKYEVFPQSGFCVKK</sequence>
<dbReference type="EMBL" id="JBHSMG010000005">
    <property type="protein sequence ID" value="MFC5503513.1"/>
    <property type="molecule type" value="Genomic_DNA"/>
</dbReference>
<accession>A0ABW0NW20</accession>
<protein>
    <submittedName>
        <fullName evidence="1">Uncharacterized protein</fullName>
    </submittedName>
</protein>
<organism evidence="1 2">
    <name type="scientific">Lysinimonas soli</name>
    <dbReference type="NCBI Taxonomy" id="1074233"/>
    <lineage>
        <taxon>Bacteria</taxon>
        <taxon>Bacillati</taxon>
        <taxon>Actinomycetota</taxon>
        <taxon>Actinomycetes</taxon>
        <taxon>Micrococcales</taxon>
        <taxon>Microbacteriaceae</taxon>
        <taxon>Lysinimonas</taxon>
    </lineage>
</organism>
<comment type="caution">
    <text evidence="1">The sequence shown here is derived from an EMBL/GenBank/DDBJ whole genome shotgun (WGS) entry which is preliminary data.</text>
</comment>
<dbReference type="PROSITE" id="PS51257">
    <property type="entry name" value="PROKAR_LIPOPROTEIN"/>
    <property type="match status" value="1"/>
</dbReference>
<dbReference type="Proteomes" id="UP001596039">
    <property type="component" value="Unassembled WGS sequence"/>
</dbReference>
<name>A0ABW0NW20_9MICO</name>
<reference evidence="2" key="1">
    <citation type="journal article" date="2019" name="Int. J. Syst. Evol. Microbiol.">
        <title>The Global Catalogue of Microorganisms (GCM) 10K type strain sequencing project: providing services to taxonomists for standard genome sequencing and annotation.</title>
        <authorList>
            <consortium name="The Broad Institute Genomics Platform"/>
            <consortium name="The Broad Institute Genome Sequencing Center for Infectious Disease"/>
            <person name="Wu L."/>
            <person name="Ma J."/>
        </authorList>
    </citation>
    <scope>NUCLEOTIDE SEQUENCE [LARGE SCALE GENOMIC DNA]</scope>
    <source>
        <strain evidence="2">CGMCC 4.6997</strain>
    </source>
</reference>
<keyword evidence="2" id="KW-1185">Reference proteome</keyword>